<organism evidence="18 19">
    <name type="scientific">Limosa lapponica baueri</name>
    <dbReference type="NCBI Taxonomy" id="1758121"/>
    <lineage>
        <taxon>Eukaryota</taxon>
        <taxon>Metazoa</taxon>
        <taxon>Chordata</taxon>
        <taxon>Craniata</taxon>
        <taxon>Vertebrata</taxon>
        <taxon>Euteleostomi</taxon>
        <taxon>Archelosauria</taxon>
        <taxon>Archosauria</taxon>
        <taxon>Dinosauria</taxon>
        <taxon>Saurischia</taxon>
        <taxon>Theropoda</taxon>
        <taxon>Coelurosauria</taxon>
        <taxon>Aves</taxon>
        <taxon>Neognathae</taxon>
        <taxon>Neoaves</taxon>
        <taxon>Charadriiformes</taxon>
        <taxon>Scolopacidae</taxon>
        <taxon>Limosa</taxon>
    </lineage>
</organism>
<dbReference type="Pfam" id="PF00055">
    <property type="entry name" value="Laminin_N"/>
    <property type="match status" value="1"/>
</dbReference>
<feature type="disulfide bond" evidence="11">
    <location>
        <begin position="483"/>
        <end position="492"/>
    </location>
</feature>
<dbReference type="CDD" id="cd00055">
    <property type="entry name" value="EGF_Lam"/>
    <property type="match status" value="10"/>
</dbReference>
<evidence type="ECO:0000259" key="14">
    <source>
        <dbReference type="PROSITE" id="PS50025"/>
    </source>
</evidence>
<accession>A0A2I0U4P1</accession>
<comment type="caution">
    <text evidence="11">Lacks conserved residue(s) required for the propagation of feature annotation.</text>
</comment>
<dbReference type="Pfam" id="PF00053">
    <property type="entry name" value="EGF_laminin"/>
    <property type="match status" value="10"/>
</dbReference>
<dbReference type="SMART" id="SM00282">
    <property type="entry name" value="LamG"/>
    <property type="match status" value="4"/>
</dbReference>
<dbReference type="SMART" id="SM00180">
    <property type="entry name" value="EGF_Lam"/>
    <property type="match status" value="9"/>
</dbReference>
<dbReference type="InterPro" id="IPR050440">
    <property type="entry name" value="Laminin/Netrin_ECM"/>
</dbReference>
<dbReference type="SUPFAM" id="SSF57196">
    <property type="entry name" value="EGF/Laminin"/>
    <property type="match status" value="7"/>
</dbReference>
<dbReference type="PANTHER" id="PTHR10574:SF445">
    <property type="entry name" value="LAMININ SUBUNIT ALPHA 3"/>
    <property type="match status" value="1"/>
</dbReference>
<dbReference type="Proteomes" id="UP000233556">
    <property type="component" value="Unassembled WGS sequence"/>
</dbReference>
<feature type="compositionally biased region" description="Low complexity" evidence="13">
    <location>
        <begin position="2002"/>
        <end position="2013"/>
    </location>
</feature>
<reference evidence="19" key="1">
    <citation type="submission" date="2017-11" db="EMBL/GenBank/DDBJ databases">
        <authorList>
            <person name="Lima N.C."/>
            <person name="Parody-Merino A.M."/>
            <person name="Battley P.F."/>
            <person name="Fidler A.E."/>
            <person name="Prosdocimi F."/>
        </authorList>
    </citation>
    <scope>NUCLEOTIDE SEQUENCE [LARGE SCALE GENOMIC DNA]</scope>
</reference>
<dbReference type="PROSITE" id="PS50027">
    <property type="entry name" value="EGF_LAM_2"/>
    <property type="match status" value="4"/>
</dbReference>
<feature type="coiled-coil region" evidence="12">
    <location>
        <begin position="1426"/>
        <end position="1474"/>
    </location>
</feature>
<dbReference type="FunFam" id="2.10.25.10:FF:000011">
    <property type="entry name" value="Cadherin EGF LAG seven-pass G-type receptor"/>
    <property type="match status" value="1"/>
</dbReference>
<feature type="domain" description="Laminin IV type A" evidence="16">
    <location>
        <begin position="1040"/>
        <end position="1219"/>
    </location>
</feature>
<evidence type="ECO:0000256" key="11">
    <source>
        <dbReference type="PROSITE-ProRule" id="PRU00460"/>
    </source>
</evidence>
<proteinExistence type="predicted"/>
<dbReference type="GO" id="GO:0045995">
    <property type="term" value="P:regulation of embryonic development"/>
    <property type="evidence" value="ECO:0007669"/>
    <property type="project" value="InterPro"/>
</dbReference>
<keyword evidence="4" id="KW-0732">Signal</keyword>
<dbReference type="PROSITE" id="PS51117">
    <property type="entry name" value="LAMININ_NTER"/>
    <property type="match status" value="1"/>
</dbReference>
<dbReference type="GO" id="GO:0005604">
    <property type="term" value="C:basement membrane"/>
    <property type="evidence" value="ECO:0007669"/>
    <property type="project" value="UniProtKB-SubCell"/>
</dbReference>
<name>A0A2I0U4P1_LIMLA</name>
<dbReference type="Pfam" id="PF00052">
    <property type="entry name" value="Laminin_B"/>
    <property type="match status" value="1"/>
</dbReference>
<evidence type="ECO:0000259" key="15">
    <source>
        <dbReference type="PROSITE" id="PS50027"/>
    </source>
</evidence>
<feature type="region of interest" description="Disordered" evidence="13">
    <location>
        <begin position="1992"/>
        <end position="2013"/>
    </location>
</feature>
<evidence type="ECO:0000256" key="13">
    <source>
        <dbReference type="SAM" id="MobiDB-lite"/>
    </source>
</evidence>
<feature type="domain" description="Laminin EGF-like" evidence="15">
    <location>
        <begin position="1253"/>
        <end position="1299"/>
    </location>
</feature>
<gene>
    <name evidence="18" type="ORF">llap_8703</name>
</gene>
<keyword evidence="6" id="KW-0084">Basement membrane</keyword>
<dbReference type="GO" id="GO:0030334">
    <property type="term" value="P:regulation of cell migration"/>
    <property type="evidence" value="ECO:0007669"/>
    <property type="project" value="InterPro"/>
</dbReference>
<dbReference type="GO" id="GO:0007411">
    <property type="term" value="P:axon guidance"/>
    <property type="evidence" value="ECO:0007669"/>
    <property type="project" value="TreeGrafter"/>
</dbReference>
<dbReference type="Gene3D" id="2.60.120.200">
    <property type="match status" value="5"/>
</dbReference>
<keyword evidence="12" id="KW-0175">Coiled coil</keyword>
<evidence type="ECO:0000256" key="5">
    <source>
        <dbReference type="ARBA" id="ARBA00022737"/>
    </source>
</evidence>
<keyword evidence="10 11" id="KW-0424">Laminin EGF-like domain</keyword>
<dbReference type="PANTHER" id="PTHR10574">
    <property type="entry name" value="NETRIN/LAMININ-RELATED"/>
    <property type="match status" value="1"/>
</dbReference>
<feature type="disulfide bond" evidence="11">
    <location>
        <begin position="1272"/>
        <end position="1281"/>
    </location>
</feature>
<dbReference type="GO" id="GO:0005102">
    <property type="term" value="F:signaling receptor binding"/>
    <property type="evidence" value="ECO:0007669"/>
    <property type="project" value="InterPro"/>
</dbReference>
<keyword evidence="8 11" id="KW-1015">Disulfide bond</keyword>
<evidence type="ECO:0000313" key="18">
    <source>
        <dbReference type="EMBL" id="PKU40989.1"/>
    </source>
</evidence>
<dbReference type="GO" id="GO:0030155">
    <property type="term" value="P:regulation of cell adhesion"/>
    <property type="evidence" value="ECO:0007669"/>
    <property type="project" value="InterPro"/>
</dbReference>
<dbReference type="InterPro" id="IPR002049">
    <property type="entry name" value="LE_dom"/>
</dbReference>
<dbReference type="PROSITE" id="PS01248">
    <property type="entry name" value="EGF_LAM_1"/>
    <property type="match status" value="4"/>
</dbReference>
<feature type="domain" description="Laminin G" evidence="14">
    <location>
        <begin position="2319"/>
        <end position="2476"/>
    </location>
</feature>
<evidence type="ECO:0000256" key="7">
    <source>
        <dbReference type="ARBA" id="ARBA00022889"/>
    </source>
</evidence>
<dbReference type="Gene3D" id="2.170.300.10">
    <property type="entry name" value="Tie2 ligand-binding domain superfamily"/>
    <property type="match status" value="1"/>
</dbReference>
<dbReference type="GO" id="GO:0009888">
    <property type="term" value="P:tissue development"/>
    <property type="evidence" value="ECO:0007669"/>
    <property type="project" value="TreeGrafter"/>
</dbReference>
<dbReference type="CDD" id="cd00110">
    <property type="entry name" value="LamG"/>
    <property type="match status" value="4"/>
</dbReference>
<dbReference type="Gene3D" id="2.10.25.10">
    <property type="entry name" value="Laminin"/>
    <property type="match status" value="7"/>
</dbReference>
<feature type="domain" description="Laminin G" evidence="14">
    <location>
        <begin position="2533"/>
        <end position="2727"/>
    </location>
</feature>
<dbReference type="GO" id="GO:0005201">
    <property type="term" value="F:extracellular matrix structural constituent"/>
    <property type="evidence" value="ECO:0007669"/>
    <property type="project" value="TreeGrafter"/>
</dbReference>
<dbReference type="FunFam" id="2.10.25.10:FF:000188">
    <property type="entry name" value="Laminin subunit gamma 2"/>
    <property type="match status" value="1"/>
</dbReference>
<keyword evidence="3" id="KW-0272">Extracellular matrix</keyword>
<dbReference type="GO" id="GO:0009887">
    <property type="term" value="P:animal organ morphogenesis"/>
    <property type="evidence" value="ECO:0007669"/>
    <property type="project" value="TreeGrafter"/>
</dbReference>
<dbReference type="PRINTS" id="PR00011">
    <property type="entry name" value="EGFLAMININ"/>
</dbReference>
<dbReference type="PROSITE" id="PS50025">
    <property type="entry name" value="LAM_G_DOMAIN"/>
    <property type="match status" value="3"/>
</dbReference>
<feature type="disulfide bond" evidence="11">
    <location>
        <begin position="1300"/>
        <end position="1312"/>
    </location>
</feature>
<feature type="coiled-coil region" evidence="12">
    <location>
        <begin position="1904"/>
        <end position="1948"/>
    </location>
</feature>
<evidence type="ECO:0000256" key="8">
    <source>
        <dbReference type="ARBA" id="ARBA00023157"/>
    </source>
</evidence>
<keyword evidence="7" id="KW-0130">Cell adhesion</keyword>
<feature type="domain" description="Laminin N-terminal" evidence="17">
    <location>
        <begin position="1"/>
        <end position="165"/>
    </location>
</feature>
<evidence type="ECO:0008006" key="20">
    <source>
        <dbReference type="Google" id="ProtNLM"/>
    </source>
</evidence>
<evidence type="ECO:0000256" key="2">
    <source>
        <dbReference type="ARBA" id="ARBA00022525"/>
    </source>
</evidence>
<dbReference type="FunFam" id="2.10.25.10:FF:000033">
    <property type="entry name" value="Laminin subunit alpha 2"/>
    <property type="match status" value="1"/>
</dbReference>
<feature type="coiled-coil region" evidence="12">
    <location>
        <begin position="1529"/>
        <end position="1624"/>
    </location>
</feature>
<keyword evidence="19" id="KW-1185">Reference proteome</keyword>
<dbReference type="InterPro" id="IPR056863">
    <property type="entry name" value="LMN_ATRN_NET-like_EGF"/>
</dbReference>
<dbReference type="InterPro" id="IPR001791">
    <property type="entry name" value="Laminin_G"/>
</dbReference>
<dbReference type="InterPro" id="IPR009254">
    <property type="entry name" value="Laminin_aI"/>
</dbReference>
<dbReference type="OrthoDB" id="18487at2759"/>
<dbReference type="InterPro" id="IPR010307">
    <property type="entry name" value="Laminin_dom_II"/>
</dbReference>
<keyword evidence="9" id="KW-0325">Glycoprotein</keyword>
<dbReference type="FunFam" id="2.10.25.10:FF:000069">
    <property type="entry name" value="Laminin subunit alpha 1"/>
    <property type="match status" value="1"/>
</dbReference>
<dbReference type="FunFam" id="2.60.120.200:FF:000056">
    <property type="entry name" value="Laminin subunit alpha 3"/>
    <property type="match status" value="1"/>
</dbReference>
<dbReference type="Pfam" id="PF24973">
    <property type="entry name" value="EGF_LMN_ATRN"/>
    <property type="match status" value="1"/>
</dbReference>
<protein>
    <recommendedName>
        <fullName evidence="20">Laminin subunit alpha-3</fullName>
    </recommendedName>
</protein>
<evidence type="ECO:0000256" key="4">
    <source>
        <dbReference type="ARBA" id="ARBA00022729"/>
    </source>
</evidence>
<dbReference type="Pfam" id="PF00054">
    <property type="entry name" value="Laminin_G_1"/>
    <property type="match status" value="1"/>
</dbReference>
<sequence>MGLKYNEVNVTLDLGQLFHVAYILIKFANSPRPDLWILERSVDFGRTYTPWQYFAHSKADCLERFGKEANLPLRRDSDVLCTTEYSRILPLENGEIVVSLVNGRPGAKNFTYSPGLREFTKATNIRLHFLRTNTLLGHLISKAQRDPTVTRRYYYSIKDISIGGRCVCHGHAEVCNAKSAENKYQFQCECQHNTCGETCDRCCPGYNQKQWQPATAGSANLCEPCNCHGHATDCYYDADVDQRQESLNIHGHYEGGGVCINCQHNTAGINCEKCAKGYYRPYGVPVRAPDGCILCSCNSEHAEGCEEGSGRCFCKQNFQGENCERCADGFYDYPFCVQLNQAAILKQIKPVLNMFELLTPEAEKRHKSLEEHAKKNCKRQNVTVMLLAQWRIHVVLEVSVCAIVTTLDLDVTSVLWVITAIPAVCGYCQCLQHVEGPTCSKCKPLYWNLAKENPEGCTACQCDVSGTLSGVGECQQENGRCYCKSNVCGDSCDTCEAGYYALENKNYFGCRGCQCDVGGSLSPVCAEPSGGCQCRAHVVGRTCREPEKNYFFPDLHHMKFEIEDGTTVKGKEIRFGYDPQEFPSFSWRGYARMSSIQNEVRITLNVEKSDLSLFRIILRYINPGGETLSGRISACQSRPATGAAQSKDFVFPPSKEPAFVTIPGKSSTEPFSLVPGTWTVSIMAEEVLLVNLQMTIKVPQVGRYVLIFEYANEEDRLYTAEVIIHSPGPVTEGRLRIYSCKYSIVVDDRNRIAAYDLLANTKIHLKASSINFLLHKVCIVSAEEFSPEYVDPKVQCIAAYRSTRDGSATCIPSAYETPPAALVLDAFKDGKISEVRRNILYDPMSAPLPSDSVRGVTLTSLQNQITLSGRVPHLGRYVFVVHFYQPAHPVFTVQVRVDAGRVWSGSFNASFCPHTSGCRDQVIAENQIELDVSEPKVSVTVVIPDGRMLVLEKVLVVPADTYSYKILDKKTVDKSFDFINQCGGNSFYIECKPGIKGRQCDRCAPGTYGFPNCVPCNCNRDGTEPDVCDPQTGICLCKFVDMRNWRLEAVDENIDIPVTFNPVSNSVVADVQELPASVHSLYWKAPPSYLGEKLSSYGGFLSYQVKSFGLPSEGMVLLDKRPDIQLTGQQMKVVYMDPNNPLPDRQYHGRVQLVEGNFRHASSNNPVSREELMIILSRLDGLHIRGLYFTETQRLTLGEVGLEEATSAGSGSVAHSVETCSCPPEYAGDSCQECGLGFYREDKGFFTGRCVPCNCNGNSNRCQDGTGKCFNCQYNTAGDKCERCKDGYFGDATQGSCRVCPCPYTNRFATGCVANGEEIQCLCKEGYTGVRCERCAPGYFGNPQKYGGYCQKCNCNNNGQLASCDRLTGECFNNEPKDVDPNEDCDPCDSCVMTLLKDLSTIGDELQLIKSQLQNVRASTHTLEQMRRLETRIKDLKVLLNNYRSVVHNQGSKVDELETEFINLNHDINALQEKAEMNYKAAEILFNSFGQTHQKGKDLVSRIQIVVNNIKVLLEQIAGTNAEGNNLPLGDAAKELAEAQRMMTEMRNRNFGQLQAEAEKERKEAQLLLARIKNELQKYHQENHGLIKIVRDSLNDYESKITDLREALNEATGQIKQAENLNRDNGVLLEDIKKRIEETNVQQNSILDTLSSARSFLTQANSVLGLLQKSKEEYESLAAQLDGARKDMNEKLTNQSLSASKEPLVVRAEEHAKSLQDLAKQLEEIKNSARKDELVGCAVEASTAYDNIINAIKAAEEAANKAGNAADSALSTVKREDLSGKAAKLKTESTALLNQAQETERTLQGLGPTLEDIKQRLDVTDGKKNRLQIDLVTLRNNLTGINRDDTKSIITDAQNMVKSAEDVTNNVLNELSPIKDDVENMKRTYGSTQSAGFNKALMEANNSVEKLTNKLPDLFSKIESINQQLMPISNISENVNRIRELIQQARDAANKVAIPMRFNGSSGVEVRLPSNLEDLKGYTSLSLFLQRPKSRSDAPQKFLQRSRSSSNDSPTQSSNFVLYLGNKNASKDYIGMAVIKGSLICVYNLGGNDVEINVQPVVTQSETEEAVMDQVKFERIYQYAKLNYIRAATSTSPDYGSPLTASGGVNGTLLNLDPSTVVFYVGGYPPDFKPPDKINHPPYEGCIELDNLNEHIISLYNFKRTFNLSTTEVQPCRRSEFSPISGPVPNALTFFKIMTDQFISVLIKDGHTVFRYKVGSEPPKEIETSATVNDGTYKQIHLVLARNRNTVHVSPNIKANINVFVFTKYYLGGIPPSLRERFNISTPPFRGCMKNVKNPNTASVIFNETVGVSKKCSDDWKLIRSAAFSKKGTLKLSAAHFPFPEDFQVGFGFQTMASTGTLLNYNLRPNILTIFLRPGFVSAKVGMNEIELEKKYEDGSMHYVTVIKKDNIIRLLVDDELTSKSVDSTIAQALTGPIIFGGDDFEGCISNIFINRTNQLPEVQNLVNYTAKTDVSLGACRKYENLQPLLLQEFKNPLGFKMLKVQNEKYPDYLKAANVQNQKKHALPTQLNASSEAYLLGNTPNSFMSYTFSPPSSTDRLHFSVDVRTRSSRGLIVFMEERSEDSYMALHISKGRFVFSLGSGGKRTKIKTSTKYNDGQWHTVIAAGNSGAGEFQTSVTPEQPLSDGGWHTIAVSQKDNMLQLEVGTQSNYTTGLPPSPPRWMLQPVYFGKIPVIFKLGTATDFSIVREPVSKIPVTGGLCTGKGQKTQCQYPWDTLDEVLQDMKRLLEPVLLYQDMYAYSLPIDRTDK</sequence>
<dbReference type="SMART" id="SM00281">
    <property type="entry name" value="LamB"/>
    <property type="match status" value="1"/>
</dbReference>
<dbReference type="SMART" id="SM00136">
    <property type="entry name" value="LamNT"/>
    <property type="match status" value="1"/>
</dbReference>
<evidence type="ECO:0000256" key="3">
    <source>
        <dbReference type="ARBA" id="ARBA00022530"/>
    </source>
</evidence>
<reference evidence="19" key="2">
    <citation type="submission" date="2017-12" db="EMBL/GenBank/DDBJ databases">
        <title>Genome sequence of the Bar-tailed Godwit (Limosa lapponica baueri).</title>
        <authorList>
            <person name="Lima N.C.B."/>
            <person name="Parody-Merino A.M."/>
            <person name="Battley P.F."/>
            <person name="Fidler A.E."/>
            <person name="Prosdocimi F."/>
        </authorList>
    </citation>
    <scope>NUCLEOTIDE SEQUENCE [LARGE SCALE GENOMIC DNA]</scope>
</reference>
<dbReference type="PROSITE" id="PS51115">
    <property type="entry name" value="LAMININ_IVA"/>
    <property type="match status" value="1"/>
</dbReference>
<keyword evidence="5" id="KW-0677">Repeat</keyword>
<dbReference type="InterPro" id="IPR008211">
    <property type="entry name" value="Laminin_N"/>
</dbReference>
<comment type="subcellular location">
    <subcellularLocation>
        <location evidence="1">Secreted</location>
        <location evidence="1">Extracellular space</location>
        <location evidence="1">Extracellular matrix</location>
        <location evidence="1">Basement membrane</location>
    </subcellularLocation>
</comment>
<feature type="coiled-coil region" evidence="12">
    <location>
        <begin position="1667"/>
        <end position="1735"/>
    </location>
</feature>
<dbReference type="Gene3D" id="2.60.120.260">
    <property type="entry name" value="Galactose-binding domain-like"/>
    <property type="match status" value="1"/>
</dbReference>
<dbReference type="Pfam" id="PF06008">
    <property type="entry name" value="Laminin_I"/>
    <property type="match status" value="1"/>
</dbReference>
<feature type="disulfide bond" evidence="11">
    <location>
        <begin position="314"/>
        <end position="323"/>
    </location>
</feature>
<dbReference type="FunFam" id="2.10.25.10:FF:000090">
    <property type="entry name" value="laminin subunit alpha"/>
    <property type="match status" value="1"/>
</dbReference>
<evidence type="ECO:0000256" key="12">
    <source>
        <dbReference type="SAM" id="Coils"/>
    </source>
</evidence>
<evidence type="ECO:0000256" key="9">
    <source>
        <dbReference type="ARBA" id="ARBA00023180"/>
    </source>
</evidence>
<evidence type="ECO:0000259" key="16">
    <source>
        <dbReference type="PROSITE" id="PS51115"/>
    </source>
</evidence>
<evidence type="ECO:0000256" key="10">
    <source>
        <dbReference type="ARBA" id="ARBA00023292"/>
    </source>
</evidence>
<dbReference type="GO" id="GO:0007155">
    <property type="term" value="P:cell adhesion"/>
    <property type="evidence" value="ECO:0007669"/>
    <property type="project" value="UniProtKB-KW"/>
</dbReference>
<evidence type="ECO:0000256" key="1">
    <source>
        <dbReference type="ARBA" id="ARBA00004302"/>
    </source>
</evidence>
<feature type="domain" description="Laminin EGF-like" evidence="15">
    <location>
        <begin position="460"/>
        <end position="512"/>
    </location>
</feature>
<dbReference type="InterPro" id="IPR013320">
    <property type="entry name" value="ConA-like_dom_sf"/>
</dbReference>
<feature type="disulfide bond" evidence="11">
    <location>
        <begin position="1323"/>
        <end position="1332"/>
    </location>
</feature>
<dbReference type="GO" id="GO:0005576">
    <property type="term" value="C:extracellular region"/>
    <property type="evidence" value="ECO:0007669"/>
    <property type="project" value="UniProtKB-ARBA"/>
</dbReference>
<feature type="domain" description="Laminin EGF-like" evidence="15">
    <location>
        <begin position="1300"/>
        <end position="1352"/>
    </location>
</feature>
<feature type="domain" description="Laminin G" evidence="14">
    <location>
        <begin position="2142"/>
        <end position="2312"/>
    </location>
</feature>
<dbReference type="Pfam" id="PF02210">
    <property type="entry name" value="Laminin_G_2"/>
    <property type="match status" value="4"/>
</dbReference>
<evidence type="ECO:0000259" key="17">
    <source>
        <dbReference type="PROSITE" id="PS51117"/>
    </source>
</evidence>
<dbReference type="SUPFAM" id="SSF49899">
    <property type="entry name" value="Concanavalin A-like lectins/glucanases"/>
    <property type="match status" value="5"/>
</dbReference>
<dbReference type="InterPro" id="IPR000034">
    <property type="entry name" value="Laminin_IV"/>
</dbReference>
<feature type="domain" description="Laminin EGF-like" evidence="15">
    <location>
        <begin position="295"/>
        <end position="338"/>
    </location>
</feature>
<keyword evidence="2" id="KW-0964">Secreted</keyword>
<evidence type="ECO:0000256" key="6">
    <source>
        <dbReference type="ARBA" id="ARBA00022869"/>
    </source>
</evidence>
<evidence type="ECO:0000313" key="19">
    <source>
        <dbReference type="Proteomes" id="UP000233556"/>
    </source>
</evidence>
<dbReference type="Pfam" id="PF06009">
    <property type="entry name" value="Laminin_II"/>
    <property type="match status" value="1"/>
</dbReference>
<dbReference type="FunFam" id="2.10.25.10:FF:000388">
    <property type="entry name" value="Laminin subunit alpha"/>
    <property type="match status" value="1"/>
</dbReference>
<dbReference type="EMBL" id="KZ506179">
    <property type="protein sequence ID" value="PKU40989.1"/>
    <property type="molecule type" value="Genomic_DNA"/>
</dbReference>